<comment type="caution">
    <text evidence="1">The sequence shown here is derived from an EMBL/GenBank/DDBJ whole genome shotgun (WGS) entry which is preliminary data.</text>
</comment>
<dbReference type="PANTHER" id="PTHR47331">
    <property type="entry name" value="PHD-TYPE DOMAIN-CONTAINING PROTEIN"/>
    <property type="match status" value="1"/>
</dbReference>
<evidence type="ECO:0000313" key="2">
    <source>
        <dbReference type="Proteomes" id="UP000499080"/>
    </source>
</evidence>
<dbReference type="AlphaFoldDB" id="A0A4Y2HYI6"/>
<name>A0A4Y2HYI6_ARAVE</name>
<proteinExistence type="predicted"/>
<dbReference type="OrthoDB" id="6431403at2759"/>
<dbReference type="EMBL" id="BGPR01104673">
    <property type="protein sequence ID" value="GBM70491.1"/>
    <property type="molecule type" value="Genomic_DNA"/>
</dbReference>
<reference evidence="1 2" key="1">
    <citation type="journal article" date="2019" name="Sci. Rep.">
        <title>Orb-weaving spider Araneus ventricosus genome elucidates the spidroin gene catalogue.</title>
        <authorList>
            <person name="Kono N."/>
            <person name="Nakamura H."/>
            <person name="Ohtoshi R."/>
            <person name="Moran D.A.P."/>
            <person name="Shinohara A."/>
            <person name="Yoshida Y."/>
            <person name="Fujiwara M."/>
            <person name="Mori M."/>
            <person name="Tomita M."/>
            <person name="Arakawa K."/>
        </authorList>
    </citation>
    <scope>NUCLEOTIDE SEQUENCE [LARGE SCALE GENOMIC DNA]</scope>
</reference>
<feature type="non-terminal residue" evidence="1">
    <location>
        <position position="260"/>
    </location>
</feature>
<gene>
    <name evidence="1" type="ORF">AVEN_49569_1</name>
</gene>
<evidence type="ECO:0000313" key="1">
    <source>
        <dbReference type="EMBL" id="GBM70491.1"/>
    </source>
</evidence>
<dbReference type="Proteomes" id="UP000499080">
    <property type="component" value="Unassembled WGS sequence"/>
</dbReference>
<protein>
    <submittedName>
        <fullName evidence="1">Uncharacterized protein</fullName>
    </submittedName>
</protein>
<accession>A0A4Y2HYI6</accession>
<sequence length="260" mass="30676">MHYRNTSHEDNQTRSEYQRYDFILLDGFNECFALDKNEEEWGVFVMNRVREIRSYSSKNEWNHVPGIMNPADLPSRGCSVDTLISQMWHDGPSWLKQDKEIWPISEARVDKEIRNSESKKTIVTLAVTENNEFYYLTNVSSFVKIVRITAWICRFIRNSKTLCSTKNLEVEEMKEAETIIWKMRQKTSFRTVNEEKLRNLRPFIDPSGVFRIKTRLLMRKAFESSKYPILLPSDNIVVPKMIMHNHKTLSHCGIQTLMSV</sequence>
<keyword evidence="2" id="KW-1185">Reference proteome</keyword>
<organism evidence="1 2">
    <name type="scientific">Araneus ventricosus</name>
    <name type="common">Orbweaver spider</name>
    <name type="synonym">Epeira ventricosa</name>
    <dbReference type="NCBI Taxonomy" id="182803"/>
    <lineage>
        <taxon>Eukaryota</taxon>
        <taxon>Metazoa</taxon>
        <taxon>Ecdysozoa</taxon>
        <taxon>Arthropoda</taxon>
        <taxon>Chelicerata</taxon>
        <taxon>Arachnida</taxon>
        <taxon>Araneae</taxon>
        <taxon>Araneomorphae</taxon>
        <taxon>Entelegynae</taxon>
        <taxon>Araneoidea</taxon>
        <taxon>Araneidae</taxon>
        <taxon>Araneus</taxon>
    </lineage>
</organism>